<name>A0ABQ4B6L6_9ACTN</name>
<organism evidence="2 3">
    <name type="scientific">Actinoplanes palleronii</name>
    <dbReference type="NCBI Taxonomy" id="113570"/>
    <lineage>
        <taxon>Bacteria</taxon>
        <taxon>Bacillati</taxon>
        <taxon>Actinomycetota</taxon>
        <taxon>Actinomycetes</taxon>
        <taxon>Micromonosporales</taxon>
        <taxon>Micromonosporaceae</taxon>
        <taxon>Actinoplanes</taxon>
    </lineage>
</organism>
<reference evidence="2 3" key="1">
    <citation type="submission" date="2021-01" db="EMBL/GenBank/DDBJ databases">
        <title>Whole genome shotgun sequence of Actinoplanes palleronii NBRC 14916.</title>
        <authorList>
            <person name="Komaki H."/>
            <person name="Tamura T."/>
        </authorList>
    </citation>
    <scope>NUCLEOTIDE SEQUENCE [LARGE SCALE GENOMIC DNA]</scope>
    <source>
        <strain evidence="2 3">NBRC 14916</strain>
    </source>
</reference>
<dbReference type="Gene3D" id="3.40.640.10">
    <property type="entry name" value="Type I PLP-dependent aspartate aminotransferase-like (Major domain)"/>
    <property type="match status" value="1"/>
</dbReference>
<dbReference type="Proteomes" id="UP000624709">
    <property type="component" value="Unassembled WGS sequence"/>
</dbReference>
<gene>
    <name evidence="2" type="ORF">Apa02nite_024070</name>
</gene>
<dbReference type="EMBL" id="BOMS01000031">
    <property type="protein sequence ID" value="GIE66299.1"/>
    <property type="molecule type" value="Genomic_DNA"/>
</dbReference>
<feature type="domain" description="Aminotransferase class I/classII large" evidence="1">
    <location>
        <begin position="59"/>
        <end position="313"/>
    </location>
</feature>
<dbReference type="InterPro" id="IPR015421">
    <property type="entry name" value="PyrdxlP-dep_Trfase_major"/>
</dbReference>
<evidence type="ECO:0000313" key="2">
    <source>
        <dbReference type="EMBL" id="GIE66299.1"/>
    </source>
</evidence>
<proteinExistence type="predicted"/>
<dbReference type="Pfam" id="PF00155">
    <property type="entry name" value="Aminotran_1_2"/>
    <property type="match status" value="1"/>
</dbReference>
<comment type="caution">
    <text evidence="2">The sequence shown here is derived from an EMBL/GenBank/DDBJ whole genome shotgun (WGS) entry which is preliminary data.</text>
</comment>
<keyword evidence="3" id="KW-1185">Reference proteome</keyword>
<dbReference type="InterPro" id="IPR004839">
    <property type="entry name" value="Aminotransferase_I/II_large"/>
</dbReference>
<dbReference type="SUPFAM" id="SSF53383">
    <property type="entry name" value="PLP-dependent transferases"/>
    <property type="match status" value="1"/>
</dbReference>
<sequence>MEIDGQEILRLHQDIDMQWRRIGEGKFLSGWETVNPFEYVPHTYSADQMECYDILSEAADLATLIQDFHANADGIEIAPNSIYMTNGSSPLLLTIFLFAQAQGITEIFYVPPIYYSCYYFAQRLGIRLTPISTMPLHGDADLRLPTERSTLLFCDPIWMAGTKVHEKHFDRIRDWQADTGSLVFVDGTFQYTQWDQPRAPEQTSRLLPDLTVRLVCPTKSLAVHGVRFAYLIYPERFKEDIRYPCSNITGSTSTIGYLQAVAIMKALNSAEGNALLTGHIARQHRRLLSDGLIGPEMATPNASYFTFAVVGDNIRRECLTMDERHFGLHGWPGYIRVNLLSPYWETIAGSSASRI</sequence>
<accession>A0ABQ4B6L6</accession>
<evidence type="ECO:0000313" key="3">
    <source>
        <dbReference type="Proteomes" id="UP000624709"/>
    </source>
</evidence>
<protein>
    <recommendedName>
        <fullName evidence="1">Aminotransferase class I/classII large domain-containing protein</fullName>
    </recommendedName>
</protein>
<evidence type="ECO:0000259" key="1">
    <source>
        <dbReference type="Pfam" id="PF00155"/>
    </source>
</evidence>
<dbReference type="RefSeq" id="WP_203825100.1">
    <property type="nucleotide sequence ID" value="NZ_BAAATY010000006.1"/>
</dbReference>
<dbReference type="InterPro" id="IPR015424">
    <property type="entry name" value="PyrdxlP-dep_Trfase"/>
</dbReference>